<feature type="region of interest" description="Disordered" evidence="2">
    <location>
        <begin position="1"/>
        <end position="212"/>
    </location>
</feature>
<gene>
    <name evidence="6" type="ORF">ACFPEL_20740</name>
</gene>
<feature type="domain" description="LytR/CpsA/Psr regulator C-terminal" evidence="5">
    <location>
        <begin position="568"/>
        <end position="652"/>
    </location>
</feature>
<dbReference type="PANTHER" id="PTHR33392:SF6">
    <property type="entry name" value="POLYISOPRENYL-TEICHOIC ACID--PEPTIDOGLYCAN TEICHOIC ACID TRANSFERASE TAGU"/>
    <property type="match status" value="1"/>
</dbReference>
<dbReference type="Gene3D" id="3.40.630.190">
    <property type="entry name" value="LCP protein"/>
    <property type="match status" value="1"/>
</dbReference>
<evidence type="ECO:0000259" key="5">
    <source>
        <dbReference type="Pfam" id="PF13399"/>
    </source>
</evidence>
<proteinExistence type="inferred from homology"/>
<feature type="compositionally biased region" description="Basic and acidic residues" evidence="2">
    <location>
        <begin position="91"/>
        <end position="105"/>
    </location>
</feature>
<reference evidence="7" key="1">
    <citation type="journal article" date="2019" name="Int. J. Syst. Evol. Microbiol.">
        <title>The Global Catalogue of Microorganisms (GCM) 10K type strain sequencing project: providing services to taxonomists for standard genome sequencing and annotation.</title>
        <authorList>
            <consortium name="The Broad Institute Genomics Platform"/>
            <consortium name="The Broad Institute Genome Sequencing Center for Infectious Disease"/>
            <person name="Wu L."/>
            <person name="Ma J."/>
        </authorList>
    </citation>
    <scope>NUCLEOTIDE SEQUENCE [LARGE SCALE GENOMIC DNA]</scope>
    <source>
        <strain evidence="7">CCUG 50347</strain>
    </source>
</reference>
<dbReference type="EMBL" id="JBHSIM010000044">
    <property type="protein sequence ID" value="MFC4834851.1"/>
    <property type="molecule type" value="Genomic_DNA"/>
</dbReference>
<feature type="compositionally biased region" description="Basic and acidic residues" evidence="2">
    <location>
        <begin position="139"/>
        <end position="188"/>
    </location>
</feature>
<evidence type="ECO:0000313" key="7">
    <source>
        <dbReference type="Proteomes" id="UP001595909"/>
    </source>
</evidence>
<dbReference type="Proteomes" id="UP001595909">
    <property type="component" value="Unassembled WGS sequence"/>
</dbReference>
<dbReference type="NCBIfam" id="TIGR00350">
    <property type="entry name" value="lytR_cpsA_psr"/>
    <property type="match status" value="1"/>
</dbReference>
<dbReference type="RefSeq" id="WP_345332816.1">
    <property type="nucleotide sequence ID" value="NZ_BAABHN010000044.1"/>
</dbReference>
<name>A0ABV9RKY1_9PSEU</name>
<evidence type="ECO:0000259" key="4">
    <source>
        <dbReference type="Pfam" id="PF03816"/>
    </source>
</evidence>
<feature type="transmembrane region" description="Helical" evidence="3">
    <location>
        <begin position="219"/>
        <end position="241"/>
    </location>
</feature>
<feature type="compositionally biased region" description="Basic and acidic residues" evidence="2">
    <location>
        <begin position="47"/>
        <end position="65"/>
    </location>
</feature>
<dbReference type="Gene3D" id="3.30.70.2390">
    <property type="match status" value="1"/>
</dbReference>
<keyword evidence="3" id="KW-0812">Transmembrane</keyword>
<dbReference type="InterPro" id="IPR027381">
    <property type="entry name" value="LytR/CpsA/Psr_C"/>
</dbReference>
<feature type="compositionally biased region" description="Pro residues" evidence="2">
    <location>
        <begin position="189"/>
        <end position="201"/>
    </location>
</feature>
<evidence type="ECO:0000313" key="6">
    <source>
        <dbReference type="EMBL" id="MFC4834851.1"/>
    </source>
</evidence>
<keyword evidence="3" id="KW-0472">Membrane</keyword>
<feature type="compositionally biased region" description="Low complexity" evidence="2">
    <location>
        <begin position="676"/>
        <end position="686"/>
    </location>
</feature>
<organism evidence="6 7">
    <name type="scientific">Actinomycetospora chibensis</name>
    <dbReference type="NCBI Taxonomy" id="663606"/>
    <lineage>
        <taxon>Bacteria</taxon>
        <taxon>Bacillati</taxon>
        <taxon>Actinomycetota</taxon>
        <taxon>Actinomycetes</taxon>
        <taxon>Pseudonocardiales</taxon>
        <taxon>Pseudonocardiaceae</taxon>
        <taxon>Actinomycetospora</taxon>
    </lineage>
</organism>
<dbReference type="PANTHER" id="PTHR33392">
    <property type="entry name" value="POLYISOPRENYL-TEICHOIC ACID--PEPTIDOGLYCAN TEICHOIC ACID TRANSFERASE TAGU"/>
    <property type="match status" value="1"/>
</dbReference>
<feature type="compositionally biased region" description="Low complexity" evidence="2">
    <location>
        <begin position="654"/>
        <end position="663"/>
    </location>
</feature>
<comment type="similarity">
    <text evidence="1">Belongs to the LytR/CpsA/Psr (LCP) family.</text>
</comment>
<dbReference type="InterPro" id="IPR004474">
    <property type="entry name" value="LytR_CpsA_psr"/>
</dbReference>
<keyword evidence="7" id="KW-1185">Reference proteome</keyword>
<keyword evidence="3" id="KW-1133">Transmembrane helix</keyword>
<dbReference type="Pfam" id="PF13399">
    <property type="entry name" value="LytR_C"/>
    <property type="match status" value="1"/>
</dbReference>
<feature type="region of interest" description="Disordered" evidence="2">
    <location>
        <begin position="650"/>
        <end position="705"/>
    </location>
</feature>
<evidence type="ECO:0000256" key="2">
    <source>
        <dbReference type="SAM" id="MobiDB-lite"/>
    </source>
</evidence>
<evidence type="ECO:0000256" key="3">
    <source>
        <dbReference type="SAM" id="Phobius"/>
    </source>
</evidence>
<dbReference type="Pfam" id="PF03816">
    <property type="entry name" value="LytR_cpsA_psr"/>
    <property type="match status" value="1"/>
</dbReference>
<feature type="domain" description="Cell envelope-related transcriptional attenuator" evidence="4">
    <location>
        <begin position="300"/>
        <end position="471"/>
    </location>
</feature>
<accession>A0ABV9RKY1</accession>
<feature type="compositionally biased region" description="Gly residues" evidence="2">
    <location>
        <begin position="664"/>
        <end position="675"/>
    </location>
</feature>
<comment type="caution">
    <text evidence="6">The sequence shown here is derived from an EMBL/GenBank/DDBJ whole genome shotgun (WGS) entry which is preliminary data.</text>
</comment>
<dbReference type="InterPro" id="IPR050922">
    <property type="entry name" value="LytR/CpsA/Psr_CW_biosynth"/>
</dbReference>
<feature type="compositionally biased region" description="Low complexity" evidence="2">
    <location>
        <begin position="81"/>
        <end position="90"/>
    </location>
</feature>
<evidence type="ECO:0000256" key="1">
    <source>
        <dbReference type="ARBA" id="ARBA00006068"/>
    </source>
</evidence>
<sequence>MPRTDPVAGVLRTPGRDMDEIEGGPWARTWREAGPMNDDEPGQTRPEQARPEQPRPEQPRRDPARRYGPTAARRSPGRAGGPPDVDVDPTVPEREPVRREPERGGARLRRRDLAELSTPSVEVRGSARSAPGTTKARARRPDGAVPPDDRPRRPAPPPRDRDPRDRDPRDRDPRETRALRERERDRRPGSPPPPAPRPPAPGRGDLPPERGRRSIGRTLRLAMIVLSVLVFALSGTAWAALSGSMGSSGALGDGPVGDAADGATDILLVGVDSRTDAQGQALPDDALRAIGAGAADGVVNTDTMILVRVPNDGSRAVAFSIPRDSYVSIPGAFRRDKINSAYPGAKADEANRLVQSGVTDPREVDVRSSEAGRQELVRAVADLTGLTVDHYAEVNLMGFYTLTNAIGGVDVCLKNPVDDELSGARFPAGPRTVAGHDALAFVRQRHGLPNGDLDRIRRQQAFLASMSRKILSSGTLADPLTLARLLDAVRGSVVLDGNWDLLRFGQQMQDVSGGAVAFLTIPTQGTQNIDGRGDVVAVDPTAVQRFVADAIGPENSAAEDDGPAPSTIPVDVRNASGAEGAAARVVAVLSAQGYARTVAGNAEAPAPRSEVLFGPAGDAAGARVARSLGDLPARFDPAVPPNSVRVVLGNDYDGPGAAPPQATGLGGLGGSGGESSNGLSGTAETPAPVPPPQPAITAEGVACVD</sequence>
<protein>
    <submittedName>
        <fullName evidence="6">LCP family protein</fullName>
    </submittedName>
</protein>